<feature type="domain" description="TadE-like" evidence="2">
    <location>
        <begin position="1"/>
        <end position="40"/>
    </location>
</feature>
<evidence type="ECO:0000259" key="2">
    <source>
        <dbReference type="Pfam" id="PF07811"/>
    </source>
</evidence>
<name>A0ABR9B5P1_9RHOO</name>
<organism evidence="3 4">
    <name type="scientific">Thauera sedimentorum</name>
    <dbReference type="NCBI Taxonomy" id="2767595"/>
    <lineage>
        <taxon>Bacteria</taxon>
        <taxon>Pseudomonadati</taxon>
        <taxon>Pseudomonadota</taxon>
        <taxon>Betaproteobacteria</taxon>
        <taxon>Rhodocyclales</taxon>
        <taxon>Zoogloeaceae</taxon>
        <taxon>Thauera</taxon>
    </lineage>
</organism>
<dbReference type="Proteomes" id="UP000603602">
    <property type="component" value="Unassembled WGS sequence"/>
</dbReference>
<feature type="region of interest" description="Disordered" evidence="1">
    <location>
        <begin position="202"/>
        <end position="227"/>
    </location>
</feature>
<accession>A0ABR9B5P1</accession>
<evidence type="ECO:0000313" key="4">
    <source>
        <dbReference type="Proteomes" id="UP000603602"/>
    </source>
</evidence>
<dbReference type="Pfam" id="PF07811">
    <property type="entry name" value="TadE"/>
    <property type="match status" value="1"/>
</dbReference>
<evidence type="ECO:0000313" key="3">
    <source>
        <dbReference type="EMBL" id="MBD8501691.1"/>
    </source>
</evidence>
<reference evidence="4" key="1">
    <citation type="submission" date="2023-07" db="EMBL/GenBank/DDBJ databases">
        <title>Thauera sp. CAU 1555 isolated from sand of Yaerae Beach.</title>
        <authorList>
            <person name="Kim W."/>
        </authorList>
    </citation>
    <scope>NUCLEOTIDE SEQUENCE [LARGE SCALE GENOMIC DNA]</scope>
    <source>
        <strain evidence="4">CAU 1555</strain>
    </source>
</reference>
<evidence type="ECO:0000256" key="1">
    <source>
        <dbReference type="SAM" id="MobiDB-lite"/>
    </source>
</evidence>
<dbReference type="EMBL" id="JACYTO010000001">
    <property type="protein sequence ID" value="MBD8501691.1"/>
    <property type="molecule type" value="Genomic_DNA"/>
</dbReference>
<proteinExistence type="predicted"/>
<sequence>MVEFIVVGPVLTLLGLASLQYGLLFFHKNQLNHASFMAARAGSMAHADLGHVRAALVRALVPVHGGGGSTAELAASHARAQAEVGQYSRIELLNPTRESFDDWNSPRLEDKYGRRAIPNANLAAADPAQVGSASGQSLQDANLLKLRITYGYRPAVPLVGPIYRRYLAWLDTGEDAFNTALIEAGRIPVVTHATVRMHSDALEPDDPVSMPGPGNGGVPTDPGSPPVVDTPPPVCVTVGCTVEGGGGSDGGDDTPPACNPQTDPLGCRPIGCRAGDPSCDPMCEVACCVSTNPPVSWLP</sequence>
<dbReference type="InterPro" id="IPR012495">
    <property type="entry name" value="TadE-like_dom"/>
</dbReference>
<comment type="caution">
    <text evidence="3">The sequence shown here is derived from an EMBL/GenBank/DDBJ whole genome shotgun (WGS) entry which is preliminary data.</text>
</comment>
<keyword evidence="4" id="KW-1185">Reference proteome</keyword>
<gene>
    <name evidence="3" type="ORF">IFO67_02235</name>
</gene>
<protein>
    <submittedName>
        <fullName evidence="3">Pilus assembly protein</fullName>
    </submittedName>
</protein>